<keyword evidence="2" id="KW-1003">Cell membrane</keyword>
<evidence type="ECO:0000256" key="6">
    <source>
        <dbReference type="ARBA" id="ARBA00023136"/>
    </source>
</evidence>
<evidence type="ECO:0000256" key="8">
    <source>
        <dbReference type="SAM" id="Phobius"/>
    </source>
</evidence>
<dbReference type="InterPro" id="IPR000644">
    <property type="entry name" value="CBS_dom"/>
</dbReference>
<keyword evidence="3 7" id="KW-0812">Transmembrane</keyword>
<feature type="transmembrane region" description="Helical" evidence="8">
    <location>
        <begin position="142"/>
        <end position="165"/>
    </location>
</feature>
<evidence type="ECO:0000259" key="9">
    <source>
        <dbReference type="PROSITE" id="PS51846"/>
    </source>
</evidence>
<dbReference type="Pfam" id="PF00571">
    <property type="entry name" value="CBS"/>
    <property type="match status" value="1"/>
</dbReference>
<evidence type="ECO:0000256" key="2">
    <source>
        <dbReference type="ARBA" id="ARBA00022475"/>
    </source>
</evidence>
<evidence type="ECO:0000256" key="5">
    <source>
        <dbReference type="ARBA" id="ARBA00022989"/>
    </source>
</evidence>
<dbReference type="CDD" id="cd04590">
    <property type="entry name" value="CBS_pair_CorC_HlyC_assoc"/>
    <property type="match status" value="1"/>
</dbReference>
<protein>
    <submittedName>
        <fullName evidence="10">Hemolysin family protein</fullName>
    </submittedName>
</protein>
<dbReference type="PANTHER" id="PTHR43099">
    <property type="entry name" value="UPF0053 PROTEIN YRKA"/>
    <property type="match status" value="1"/>
</dbReference>
<proteinExistence type="predicted"/>
<feature type="transmembrane region" description="Helical" evidence="8">
    <location>
        <begin position="6"/>
        <end position="30"/>
    </location>
</feature>
<dbReference type="Proteomes" id="UP001595823">
    <property type="component" value="Unassembled WGS sequence"/>
</dbReference>
<gene>
    <name evidence="10" type="ORF">ACFPET_12170</name>
</gene>
<comment type="subcellular location">
    <subcellularLocation>
        <location evidence="1">Cell membrane</location>
        <topology evidence="1">Multi-pass membrane protein</topology>
    </subcellularLocation>
</comment>
<evidence type="ECO:0000256" key="3">
    <source>
        <dbReference type="ARBA" id="ARBA00022692"/>
    </source>
</evidence>
<dbReference type="Gene3D" id="3.10.580.10">
    <property type="entry name" value="CBS-domain"/>
    <property type="match status" value="1"/>
</dbReference>
<dbReference type="PROSITE" id="PS51846">
    <property type="entry name" value="CNNM"/>
    <property type="match status" value="1"/>
</dbReference>
<keyword evidence="5 7" id="KW-1133">Transmembrane helix</keyword>
<evidence type="ECO:0000313" key="10">
    <source>
        <dbReference type="EMBL" id="MFC4335960.1"/>
    </source>
</evidence>
<keyword evidence="11" id="KW-1185">Reference proteome</keyword>
<dbReference type="SUPFAM" id="SSF54631">
    <property type="entry name" value="CBS-domain pair"/>
    <property type="match status" value="1"/>
</dbReference>
<dbReference type="InterPro" id="IPR044751">
    <property type="entry name" value="Ion_transp-like_CBS"/>
</dbReference>
<comment type="caution">
    <text evidence="10">The sequence shown here is derived from an EMBL/GenBank/DDBJ whole genome shotgun (WGS) entry which is preliminary data.</text>
</comment>
<reference evidence="11" key="1">
    <citation type="journal article" date="2019" name="Int. J. Syst. Evol. Microbiol.">
        <title>The Global Catalogue of Microorganisms (GCM) 10K type strain sequencing project: providing services to taxonomists for standard genome sequencing and annotation.</title>
        <authorList>
            <consortium name="The Broad Institute Genomics Platform"/>
            <consortium name="The Broad Institute Genome Sequencing Center for Infectious Disease"/>
            <person name="Wu L."/>
            <person name="Ma J."/>
        </authorList>
    </citation>
    <scope>NUCLEOTIDE SEQUENCE [LARGE SCALE GENOMIC DNA]</scope>
    <source>
        <strain evidence="11">IBRC-M 10908</strain>
    </source>
</reference>
<keyword evidence="4" id="KW-0677">Repeat</keyword>
<dbReference type="Pfam" id="PF01595">
    <property type="entry name" value="CNNM"/>
    <property type="match status" value="1"/>
</dbReference>
<name>A0ABV8TZX7_9ACTN</name>
<dbReference type="InterPro" id="IPR046342">
    <property type="entry name" value="CBS_dom_sf"/>
</dbReference>
<organism evidence="10 11">
    <name type="scientific">Salininema proteolyticum</name>
    <dbReference type="NCBI Taxonomy" id="1607685"/>
    <lineage>
        <taxon>Bacteria</taxon>
        <taxon>Bacillati</taxon>
        <taxon>Actinomycetota</taxon>
        <taxon>Actinomycetes</taxon>
        <taxon>Glycomycetales</taxon>
        <taxon>Glycomycetaceae</taxon>
        <taxon>Salininema</taxon>
    </lineage>
</organism>
<evidence type="ECO:0000256" key="7">
    <source>
        <dbReference type="PROSITE-ProRule" id="PRU01193"/>
    </source>
</evidence>
<dbReference type="InterPro" id="IPR002550">
    <property type="entry name" value="CNNM"/>
</dbReference>
<accession>A0ABV8TZX7</accession>
<evidence type="ECO:0000256" key="1">
    <source>
        <dbReference type="ARBA" id="ARBA00004651"/>
    </source>
</evidence>
<feature type="transmembrane region" description="Helical" evidence="8">
    <location>
        <begin position="98"/>
        <end position="119"/>
    </location>
</feature>
<evidence type="ECO:0000256" key="4">
    <source>
        <dbReference type="ARBA" id="ARBA00022737"/>
    </source>
</evidence>
<dbReference type="InterPro" id="IPR051676">
    <property type="entry name" value="UPF0053_domain"/>
</dbReference>
<dbReference type="RefSeq" id="WP_380621328.1">
    <property type="nucleotide sequence ID" value="NZ_JBHSDK010000015.1"/>
</dbReference>
<evidence type="ECO:0000313" key="11">
    <source>
        <dbReference type="Proteomes" id="UP001595823"/>
    </source>
</evidence>
<dbReference type="PANTHER" id="PTHR43099:SF5">
    <property type="entry name" value="HLYC_CORC FAMILY TRANSPORTER"/>
    <property type="match status" value="1"/>
</dbReference>
<dbReference type="EMBL" id="JBHSDK010000015">
    <property type="protein sequence ID" value="MFC4335960.1"/>
    <property type="molecule type" value="Genomic_DNA"/>
</dbReference>
<feature type="domain" description="CNNM transmembrane" evidence="9">
    <location>
        <begin position="1"/>
        <end position="202"/>
    </location>
</feature>
<keyword evidence="6 7" id="KW-0472">Membrane</keyword>
<sequence length="338" mass="35821">MNDLYAVLFTVVLLAGNAFFVGSEFALLAVRRSQIELRAAEGSRVARLTLKALEQVSLMMAGAQLGITACSLGLGAVGEPAIAHLIEKPMEAVGITGAALHGIAFAIAMSIVVFLHMVLGEMVPKNIAIAGPERSAMALGPVLYGIVFLLRPFIALLNGLSNLVLRMLRVSPKDEVASAFTAEEVSAFIAESHREGLLDEEERRLLTTAVDMDRETVASTLVPLEELAVLPHGATPEAAEEEFLRTGFSRFPVFGADGSMTRYIHLKDLLSLPSSEAGEPIPASRMRPLSTLATDTALDDALDLMQAQGAHLALVERNGAVVGAVMLGAVVDRLAGTR</sequence>